<name>A0A1X7U5H2_AMPQE</name>
<sequence>MSDPESSLASINESLSFQYDKKSLLGKGASSTVHKGTFKEEAVAVKRMKEELSDEYKDLLKNIKHENIVLVLCIESYQGSDYIVLELCLASFYQYFKEFEKVTNKFDGLTVVKKDVNQDAVRGLEYLHEQSIVHRDIKPGNILLVQKSSSSEVKAVLADFGLSTKLDDDQFSKTTVDGRGTKAYIPPELLVEDGSKLKFSPQSDIFSMGCVIYFAETDGHHPFDTGDSRGAAIHQNVKDYNPCDFRLLDGKPIASALINKMIQHNRASRPSASEVLQDPYFKEDDPQDTVHVPPQVTEGEEAPQVDTPQDTSEVQDEASILPPEQSVSADGEGHVSIPSPEQSVTDTSYGEQLYAVMSDMSHSLPGYIVDQYIRLLAIINVKCDMKPDWLLSKKFLELYSTHVSNTSPQVAASYVYKILTGLGYEEMDDFSAYLHTEVEIDTKINEELEKITEFRPAVIKVIRGELGPRLGDYQIDRYRMVLTVLCITTFDSNKSFFELFTDLTGNLGKYPLAVSLTIGVLERSGWGDTKKLKPFLLPNFDLNTSYPKIDLCLTVADYYGNMSQRDFSSAKVYTSSLHLNSHNVSNMSRVQFTLLLMERSVIEAGNVSKIEDKVRYPIFFKEYEKRCKGPTKVTAPATNETVVPSLPIQEMKAQATSSQSPSTPTDQPNIFTRVKNFFLPSSKQQAQEVPGTTTQAKEPTPESSNTAPAPTVTSAAKEGTLPAPAPPIAATVPASTPPTAPIVSPPISPTATVPAPVPLPELFPEKGEKEYETKLPEEHVKGIIKDFRVLLMTATEVELRGVLGYLKPLDGRDRIIKSFINGTWIYVGMYGGYSVVVGKSADSKGQQGGLDALIITNKIMEIYKPRYIIAVGICFGMDHSKVNLGDVIVSNFIVDFFNFRKQPESITARKPQPPAGRTLLRFFGETSKFEIKHSDQENPKEVEVHCGPIASTPALVDDPKFKEELREVRPDTLGGEMEGAAILHAASEAHHKVEAIVIKAVGDLADGKKDECRGWKDFASHAAATFVHDKLNIAAPDALK</sequence>
<dbReference type="GO" id="GO:0009116">
    <property type="term" value="P:nucleoside metabolic process"/>
    <property type="evidence" value="ECO:0007669"/>
    <property type="project" value="InterPro"/>
</dbReference>
<dbReference type="Gene3D" id="3.40.50.1580">
    <property type="entry name" value="Nucleoside phosphorylase domain"/>
    <property type="match status" value="1"/>
</dbReference>
<dbReference type="GO" id="GO:0036498">
    <property type="term" value="P:IRE1-mediated unfolded protein response"/>
    <property type="evidence" value="ECO:0007669"/>
    <property type="project" value="TreeGrafter"/>
</dbReference>
<reference evidence="8" key="1">
    <citation type="journal article" date="2010" name="Nature">
        <title>The Amphimedon queenslandica genome and the evolution of animal complexity.</title>
        <authorList>
            <person name="Srivastava M."/>
            <person name="Simakov O."/>
            <person name="Chapman J."/>
            <person name="Fahey B."/>
            <person name="Gauthier M.E."/>
            <person name="Mitros T."/>
            <person name="Richards G.S."/>
            <person name="Conaco C."/>
            <person name="Dacre M."/>
            <person name="Hellsten U."/>
            <person name="Larroux C."/>
            <person name="Putnam N.H."/>
            <person name="Stanke M."/>
            <person name="Adamska M."/>
            <person name="Darling A."/>
            <person name="Degnan S.M."/>
            <person name="Oakley T.H."/>
            <person name="Plachetzki D.C."/>
            <person name="Zhai Y."/>
            <person name="Adamski M."/>
            <person name="Calcino A."/>
            <person name="Cummins S.F."/>
            <person name="Goodstein D.M."/>
            <person name="Harris C."/>
            <person name="Jackson D.J."/>
            <person name="Leys S.P."/>
            <person name="Shu S."/>
            <person name="Woodcroft B.J."/>
            <person name="Vervoort M."/>
            <person name="Kosik K.S."/>
            <person name="Manning G."/>
            <person name="Degnan B.M."/>
            <person name="Rokhsar D.S."/>
        </authorList>
    </citation>
    <scope>NUCLEOTIDE SEQUENCE [LARGE SCALE GENOMIC DNA]</scope>
</reference>
<dbReference type="Proteomes" id="UP000007879">
    <property type="component" value="Unassembled WGS sequence"/>
</dbReference>
<dbReference type="AlphaFoldDB" id="A0A1X7U5H2"/>
<dbReference type="GO" id="GO:1990604">
    <property type="term" value="C:IRE1-TRAF2-ASK1 complex"/>
    <property type="evidence" value="ECO:0007669"/>
    <property type="project" value="TreeGrafter"/>
</dbReference>
<dbReference type="SUPFAM" id="SSF56112">
    <property type="entry name" value="Protein kinase-like (PK-like)"/>
    <property type="match status" value="1"/>
</dbReference>
<keyword evidence="8" id="KW-1185">Reference proteome</keyword>
<proteinExistence type="predicted"/>
<organism evidence="7">
    <name type="scientific">Amphimedon queenslandica</name>
    <name type="common">Sponge</name>
    <dbReference type="NCBI Taxonomy" id="400682"/>
    <lineage>
        <taxon>Eukaryota</taxon>
        <taxon>Metazoa</taxon>
        <taxon>Porifera</taxon>
        <taxon>Demospongiae</taxon>
        <taxon>Heteroscleromorpha</taxon>
        <taxon>Haplosclerida</taxon>
        <taxon>Niphatidae</taxon>
        <taxon>Amphimedon</taxon>
    </lineage>
</organism>
<evidence type="ECO:0000259" key="6">
    <source>
        <dbReference type="PROSITE" id="PS50011"/>
    </source>
</evidence>
<dbReference type="EnsemblMetazoa" id="XM_020000533.1">
    <property type="protein sequence ID" value="XP_019856092.1"/>
    <property type="gene ID" value="LOC109584702"/>
</dbReference>
<dbReference type="STRING" id="400682.A0A1X7U5H2"/>
<dbReference type="InterPro" id="IPR000845">
    <property type="entry name" value="Nucleoside_phosphorylase_d"/>
</dbReference>
<dbReference type="SMART" id="SM00220">
    <property type="entry name" value="S_TKc"/>
    <property type="match status" value="1"/>
</dbReference>
<dbReference type="GO" id="GO:0070059">
    <property type="term" value="P:intrinsic apoptotic signaling pathway in response to endoplasmic reticulum stress"/>
    <property type="evidence" value="ECO:0007669"/>
    <property type="project" value="TreeGrafter"/>
</dbReference>
<dbReference type="InParanoid" id="A0A1X7U5H2"/>
<evidence type="ECO:0000256" key="2">
    <source>
        <dbReference type="ARBA" id="ARBA00022840"/>
    </source>
</evidence>
<feature type="region of interest" description="Disordered" evidence="5">
    <location>
        <begin position="278"/>
        <end position="345"/>
    </location>
</feature>
<dbReference type="InterPro" id="IPR045133">
    <property type="entry name" value="IRE1/2-like"/>
</dbReference>
<evidence type="ECO:0000313" key="8">
    <source>
        <dbReference type="Proteomes" id="UP000007879"/>
    </source>
</evidence>
<feature type="binding site" evidence="3">
    <location>
        <position position="46"/>
    </location>
    <ligand>
        <name>ATP</name>
        <dbReference type="ChEBI" id="CHEBI:30616"/>
    </ligand>
</feature>
<feature type="compositionally biased region" description="Pro residues" evidence="5">
    <location>
        <begin position="735"/>
        <end position="748"/>
    </location>
</feature>
<dbReference type="Gene3D" id="3.30.200.20">
    <property type="entry name" value="Phosphorylase Kinase, domain 1"/>
    <property type="match status" value="1"/>
</dbReference>
<dbReference type="GO" id="GO:0051082">
    <property type="term" value="F:unfolded protein binding"/>
    <property type="evidence" value="ECO:0007669"/>
    <property type="project" value="TreeGrafter"/>
</dbReference>
<feature type="domain" description="Protein kinase" evidence="6">
    <location>
        <begin position="19"/>
        <end position="281"/>
    </location>
</feature>
<keyword evidence="4" id="KW-0175">Coiled coil</keyword>
<dbReference type="GO" id="GO:0005524">
    <property type="term" value="F:ATP binding"/>
    <property type="evidence" value="ECO:0007669"/>
    <property type="project" value="UniProtKB-UniRule"/>
</dbReference>
<dbReference type="PROSITE" id="PS00107">
    <property type="entry name" value="PROTEIN_KINASE_ATP"/>
    <property type="match status" value="1"/>
</dbReference>
<dbReference type="InterPro" id="IPR000719">
    <property type="entry name" value="Prot_kinase_dom"/>
</dbReference>
<dbReference type="Gene3D" id="1.10.510.10">
    <property type="entry name" value="Transferase(Phosphotransferase) domain 1"/>
    <property type="match status" value="1"/>
</dbReference>
<protein>
    <recommendedName>
        <fullName evidence="6">Protein kinase domain-containing protein</fullName>
    </recommendedName>
</protein>
<evidence type="ECO:0000256" key="1">
    <source>
        <dbReference type="ARBA" id="ARBA00022741"/>
    </source>
</evidence>
<evidence type="ECO:0000256" key="5">
    <source>
        <dbReference type="SAM" id="MobiDB-lite"/>
    </source>
</evidence>
<gene>
    <name evidence="7" type="primary">109584702</name>
</gene>
<dbReference type="PANTHER" id="PTHR13954:SF6">
    <property type="entry name" value="NON-SPECIFIC SERINE_THREONINE PROTEIN KINASE"/>
    <property type="match status" value="1"/>
</dbReference>
<reference evidence="7" key="2">
    <citation type="submission" date="2017-05" db="UniProtKB">
        <authorList>
            <consortium name="EnsemblMetazoa"/>
        </authorList>
    </citation>
    <scope>IDENTIFICATION</scope>
</reference>
<evidence type="ECO:0000313" key="7">
    <source>
        <dbReference type="EnsemblMetazoa" id="Aqu2.1.22779_001"/>
    </source>
</evidence>
<dbReference type="Pfam" id="PF01048">
    <property type="entry name" value="PNP_UDP_1"/>
    <property type="match status" value="1"/>
</dbReference>
<dbReference type="EnsemblMetazoa" id="Aqu2.1.22779_001">
    <property type="protein sequence ID" value="Aqu2.1.22779_001"/>
    <property type="gene ID" value="Aqu2.1.22779"/>
</dbReference>
<evidence type="ECO:0000256" key="4">
    <source>
        <dbReference type="SAM" id="Coils"/>
    </source>
</evidence>
<keyword evidence="1 3" id="KW-0547">Nucleotide-binding</keyword>
<dbReference type="SUPFAM" id="SSF53167">
    <property type="entry name" value="Purine and uridine phosphorylases"/>
    <property type="match status" value="1"/>
</dbReference>
<evidence type="ECO:0000256" key="3">
    <source>
        <dbReference type="PROSITE-ProRule" id="PRU10141"/>
    </source>
</evidence>
<keyword evidence="2 3" id="KW-0067">ATP-binding</keyword>
<dbReference type="InterPro" id="IPR035994">
    <property type="entry name" value="Nucleoside_phosphorylase_sf"/>
</dbReference>
<feature type="region of interest" description="Disordered" evidence="5">
    <location>
        <begin position="681"/>
        <end position="761"/>
    </location>
</feature>
<feature type="coiled-coil region" evidence="4">
    <location>
        <begin position="42"/>
        <end position="69"/>
    </location>
</feature>
<dbReference type="PANTHER" id="PTHR13954">
    <property type="entry name" value="IRE1-RELATED"/>
    <property type="match status" value="1"/>
</dbReference>
<dbReference type="GO" id="GO:0004521">
    <property type="term" value="F:RNA endonuclease activity"/>
    <property type="evidence" value="ECO:0007669"/>
    <property type="project" value="InterPro"/>
</dbReference>
<feature type="compositionally biased region" description="Polar residues" evidence="5">
    <location>
        <begin position="681"/>
        <end position="714"/>
    </location>
</feature>
<dbReference type="eggNOG" id="KOG1027">
    <property type="taxonomic scope" value="Eukaryota"/>
</dbReference>
<accession>A0A1X7U5H2</accession>
<dbReference type="GO" id="GO:0004674">
    <property type="term" value="F:protein serine/threonine kinase activity"/>
    <property type="evidence" value="ECO:0007669"/>
    <property type="project" value="InterPro"/>
</dbReference>
<dbReference type="InterPro" id="IPR017441">
    <property type="entry name" value="Protein_kinase_ATP_BS"/>
</dbReference>
<dbReference type="OrthoDB" id="4062651at2759"/>
<dbReference type="KEGG" id="aqu:109584702"/>
<dbReference type="Pfam" id="PF00069">
    <property type="entry name" value="Pkinase"/>
    <property type="match status" value="1"/>
</dbReference>
<dbReference type="InterPro" id="IPR008271">
    <property type="entry name" value="Ser/Thr_kinase_AS"/>
</dbReference>
<dbReference type="PROSITE" id="PS00108">
    <property type="entry name" value="PROTEIN_KINASE_ST"/>
    <property type="match status" value="1"/>
</dbReference>
<dbReference type="PROSITE" id="PS50011">
    <property type="entry name" value="PROTEIN_KINASE_DOM"/>
    <property type="match status" value="1"/>
</dbReference>
<dbReference type="InterPro" id="IPR011009">
    <property type="entry name" value="Kinase-like_dom_sf"/>
</dbReference>